<dbReference type="AlphaFoldDB" id="A0A6S7AUY4"/>
<accession>A0A6S7AUY4</accession>
<dbReference type="RefSeq" id="WP_175148172.1">
    <property type="nucleotide sequence ID" value="NZ_CADIKK010000002.1"/>
</dbReference>
<evidence type="ECO:0000313" key="1">
    <source>
        <dbReference type="EMBL" id="CAB3778758.1"/>
    </source>
</evidence>
<dbReference type="EMBL" id="CADIKK010000002">
    <property type="protein sequence ID" value="CAB3778758.1"/>
    <property type="molecule type" value="Genomic_DNA"/>
</dbReference>
<gene>
    <name evidence="1" type="ORF">LMG28614_00718</name>
</gene>
<evidence type="ECO:0000313" key="2">
    <source>
        <dbReference type="Proteomes" id="UP000494365"/>
    </source>
</evidence>
<protein>
    <submittedName>
        <fullName evidence="1">Uncharacterized protein</fullName>
    </submittedName>
</protein>
<organism evidence="1 2">
    <name type="scientific">Paraburkholderia ultramafica</name>
    <dbReference type="NCBI Taxonomy" id="1544867"/>
    <lineage>
        <taxon>Bacteria</taxon>
        <taxon>Pseudomonadati</taxon>
        <taxon>Pseudomonadota</taxon>
        <taxon>Betaproteobacteria</taxon>
        <taxon>Burkholderiales</taxon>
        <taxon>Burkholderiaceae</taxon>
        <taxon>Paraburkholderia</taxon>
    </lineage>
</organism>
<reference evidence="1 2" key="1">
    <citation type="submission" date="2020-04" db="EMBL/GenBank/DDBJ databases">
        <authorList>
            <person name="De Canck E."/>
        </authorList>
    </citation>
    <scope>NUCLEOTIDE SEQUENCE [LARGE SCALE GENOMIC DNA]</scope>
    <source>
        <strain evidence="1 2">LMG 28614</strain>
    </source>
</reference>
<dbReference type="Proteomes" id="UP000494365">
    <property type="component" value="Unassembled WGS sequence"/>
</dbReference>
<proteinExistence type="predicted"/>
<name>A0A6S7AUY4_9BURK</name>
<sequence>MVTIQSLEVRFDVDGESDEHVFARLFAQHIRRWHREECDRKVREQLSHAERALGDRDQTMEAR</sequence>
<keyword evidence="2" id="KW-1185">Reference proteome</keyword>
<dbReference type="NCBIfam" id="NF045895">
    <property type="entry name" value="tail_region"/>
    <property type="match status" value="1"/>
</dbReference>